<proteinExistence type="predicted"/>
<evidence type="ECO:0000313" key="1">
    <source>
        <dbReference type="EMBL" id="RFC62466.1"/>
    </source>
</evidence>
<dbReference type="Proteomes" id="UP000264310">
    <property type="component" value="Unassembled WGS sequence"/>
</dbReference>
<dbReference type="AlphaFoldDB" id="A0A371WZV4"/>
<reference evidence="1 2" key="1">
    <citation type="submission" date="2018-08" db="EMBL/GenBank/DDBJ databases">
        <title>Fulvimarina sp. 85, whole genome shotgun sequence.</title>
        <authorList>
            <person name="Tuo L."/>
        </authorList>
    </citation>
    <scope>NUCLEOTIDE SEQUENCE [LARGE SCALE GENOMIC DNA]</scope>
    <source>
        <strain evidence="1 2">85</strain>
    </source>
</reference>
<protein>
    <submittedName>
        <fullName evidence="1">YbjN domain-containing protein</fullName>
    </submittedName>
</protein>
<gene>
    <name evidence="1" type="ORF">DYI37_16745</name>
</gene>
<name>A0A371WZV4_9HYPH</name>
<dbReference type="EMBL" id="QURL01000007">
    <property type="protein sequence ID" value="RFC62466.1"/>
    <property type="molecule type" value="Genomic_DNA"/>
</dbReference>
<evidence type="ECO:0000313" key="2">
    <source>
        <dbReference type="Proteomes" id="UP000264310"/>
    </source>
</evidence>
<accession>A0A371WZV4</accession>
<keyword evidence="2" id="KW-1185">Reference proteome</keyword>
<dbReference type="CDD" id="cd17511">
    <property type="entry name" value="YbjN_AmyR-like"/>
    <property type="match status" value="1"/>
</dbReference>
<comment type="caution">
    <text evidence="1">The sequence shown here is derived from an EMBL/GenBank/DDBJ whole genome shotgun (WGS) entry which is preliminary data.</text>
</comment>
<dbReference type="Pfam" id="PF10722">
    <property type="entry name" value="YbjN"/>
    <property type="match status" value="1"/>
</dbReference>
<sequence>MRLAPEAFTVHETGRRPPFFDAAPVTFGGSMPFSHQTTVRRAGRLANPPPRPTNKCEIPEGLPMPLADFLRTLVFSCALAAASSAGAVGETPTAPAAATILSTDDLDAIVDLAEAYGDARIVELDNGDPALVGEINGTAYQLFFLNCDQAQGCDALNFYAIWDVPTVSVGALNLWNRNAPFNKAYLTEDNLPVIEMNLPASGGFVREQLDEIFGQWTIALADFERNVIAETP</sequence>
<dbReference type="InterPro" id="IPR019660">
    <property type="entry name" value="Put_sensory_transdc_reg_YbjN"/>
</dbReference>
<organism evidence="1 2">
    <name type="scientific">Fulvimarina endophytica</name>
    <dbReference type="NCBI Taxonomy" id="2293836"/>
    <lineage>
        <taxon>Bacteria</taxon>
        <taxon>Pseudomonadati</taxon>
        <taxon>Pseudomonadota</taxon>
        <taxon>Alphaproteobacteria</taxon>
        <taxon>Hyphomicrobiales</taxon>
        <taxon>Aurantimonadaceae</taxon>
        <taxon>Fulvimarina</taxon>
    </lineage>
</organism>